<protein>
    <submittedName>
        <fullName evidence="2">Uncharacterized protein</fullName>
    </submittedName>
</protein>
<keyword evidence="3" id="KW-1185">Reference proteome</keyword>
<accession>A0AAN7UNI9</accession>
<evidence type="ECO:0000313" key="3">
    <source>
        <dbReference type="Proteomes" id="UP001305414"/>
    </source>
</evidence>
<reference evidence="2 3" key="1">
    <citation type="submission" date="2023-10" db="EMBL/GenBank/DDBJ databases">
        <title>Draft genome sequence of Xylaria bambusicola isolate GMP-LS, the root and basal stem rot pathogen of sugarcane in Indonesia.</title>
        <authorList>
            <person name="Selvaraj P."/>
            <person name="Muralishankar V."/>
            <person name="Muruganantham S."/>
            <person name="Sp S."/>
            <person name="Haryani S."/>
            <person name="Lau K.J.X."/>
            <person name="Naqvi N.I."/>
        </authorList>
    </citation>
    <scope>NUCLEOTIDE SEQUENCE [LARGE SCALE GENOMIC DNA]</scope>
    <source>
        <strain evidence="2">GMP-LS</strain>
    </source>
</reference>
<evidence type="ECO:0000256" key="1">
    <source>
        <dbReference type="SAM" id="MobiDB-lite"/>
    </source>
</evidence>
<dbReference type="AlphaFoldDB" id="A0AAN7UNI9"/>
<organism evidence="2 3">
    <name type="scientific">Xylaria bambusicola</name>
    <dbReference type="NCBI Taxonomy" id="326684"/>
    <lineage>
        <taxon>Eukaryota</taxon>
        <taxon>Fungi</taxon>
        <taxon>Dikarya</taxon>
        <taxon>Ascomycota</taxon>
        <taxon>Pezizomycotina</taxon>
        <taxon>Sordariomycetes</taxon>
        <taxon>Xylariomycetidae</taxon>
        <taxon>Xylariales</taxon>
        <taxon>Xylariaceae</taxon>
        <taxon>Xylaria</taxon>
    </lineage>
</organism>
<sequence>MSSKAFHTSSLSSLSSGSESRYSSPKSVSVLFSLTVAGVVRAFTQLLPLATRNEWLCEYGLGESVAKIPRGIVQRKKTVPAKMRTKKI</sequence>
<proteinExistence type="predicted"/>
<gene>
    <name evidence="2" type="ORF">RRF57_000395</name>
</gene>
<feature type="region of interest" description="Disordered" evidence="1">
    <location>
        <begin position="1"/>
        <end position="24"/>
    </location>
</feature>
<comment type="caution">
    <text evidence="2">The sequence shown here is derived from an EMBL/GenBank/DDBJ whole genome shotgun (WGS) entry which is preliminary data.</text>
</comment>
<name>A0AAN7UNI9_9PEZI</name>
<evidence type="ECO:0000313" key="2">
    <source>
        <dbReference type="EMBL" id="KAK5624679.1"/>
    </source>
</evidence>
<dbReference type="Proteomes" id="UP001305414">
    <property type="component" value="Unassembled WGS sequence"/>
</dbReference>
<dbReference type="EMBL" id="JAWHQM010000001">
    <property type="protein sequence ID" value="KAK5624679.1"/>
    <property type="molecule type" value="Genomic_DNA"/>
</dbReference>